<dbReference type="KEGG" id="pyg:AWM70_22255"/>
<keyword evidence="2" id="KW-1185">Reference proteome</keyword>
<organism evidence="1 2">
    <name type="scientific">Paenibacillus yonginensis</name>
    <dbReference type="NCBI Taxonomy" id="1462996"/>
    <lineage>
        <taxon>Bacteria</taxon>
        <taxon>Bacillati</taxon>
        <taxon>Bacillota</taxon>
        <taxon>Bacilli</taxon>
        <taxon>Bacillales</taxon>
        <taxon>Paenibacillaceae</taxon>
        <taxon>Paenibacillus</taxon>
    </lineage>
</organism>
<dbReference type="OrthoDB" id="3035137at2"/>
<dbReference type="RefSeq" id="WP_068700118.1">
    <property type="nucleotide sequence ID" value="NZ_CP014167.1"/>
</dbReference>
<reference evidence="1 2" key="1">
    <citation type="submission" date="2016-01" db="EMBL/GenBank/DDBJ databases">
        <title>Complete Genome Sequence of Paenibacillus yonginensis DCY84, a novel Plant Growth-Promoting Bacteria with Elicitation of Induced Systemic Resistance.</title>
        <authorList>
            <person name="Kim Y.J."/>
            <person name="Yang D.C."/>
            <person name="Sukweenadhi J."/>
        </authorList>
    </citation>
    <scope>NUCLEOTIDE SEQUENCE [LARGE SCALE GENOMIC DNA]</scope>
    <source>
        <strain evidence="1 2">DCY84</strain>
    </source>
</reference>
<accession>A0A1B1N6C0</accession>
<dbReference type="STRING" id="1462996.AWM70_22255"/>
<name>A0A1B1N6C0_9BACL</name>
<dbReference type="AlphaFoldDB" id="A0A1B1N6C0"/>
<evidence type="ECO:0000313" key="1">
    <source>
        <dbReference type="EMBL" id="ANS76969.1"/>
    </source>
</evidence>
<proteinExistence type="predicted"/>
<sequence>MSKELIERGRHKVGKSLMAHHIKEGIPEKILEIVGATEAEYFGTTELSYFERDREINQFKFYRYENFELINCSYGAAVNTMEYLSEKIFIFSEEPEEVIKYYVAEIIN</sequence>
<evidence type="ECO:0000313" key="2">
    <source>
        <dbReference type="Proteomes" id="UP000092573"/>
    </source>
</evidence>
<gene>
    <name evidence="1" type="ORF">AWM70_22255</name>
</gene>
<dbReference type="Proteomes" id="UP000092573">
    <property type="component" value="Chromosome"/>
</dbReference>
<dbReference type="EMBL" id="CP014167">
    <property type="protein sequence ID" value="ANS76969.1"/>
    <property type="molecule type" value="Genomic_DNA"/>
</dbReference>
<protein>
    <submittedName>
        <fullName evidence="1">Uncharacterized protein</fullName>
    </submittedName>
</protein>